<dbReference type="Pfam" id="PF11075">
    <property type="entry name" value="DUF2780"/>
    <property type="match status" value="1"/>
</dbReference>
<organism evidence="2">
    <name type="scientific">hydrothermal vent metagenome</name>
    <dbReference type="NCBI Taxonomy" id="652676"/>
    <lineage>
        <taxon>unclassified sequences</taxon>
        <taxon>metagenomes</taxon>
        <taxon>ecological metagenomes</taxon>
    </lineage>
</organism>
<proteinExistence type="predicted"/>
<name>A0A3B1ADR6_9ZZZZ</name>
<evidence type="ECO:0000313" key="2">
    <source>
        <dbReference type="EMBL" id="VAW99780.1"/>
    </source>
</evidence>
<evidence type="ECO:0008006" key="3">
    <source>
        <dbReference type="Google" id="ProtNLM"/>
    </source>
</evidence>
<protein>
    <recommendedName>
        <fullName evidence="3">DUF2780 domain-containing protein</fullName>
    </recommendedName>
</protein>
<evidence type="ECO:0000256" key="1">
    <source>
        <dbReference type="SAM" id="MobiDB-lite"/>
    </source>
</evidence>
<dbReference type="EMBL" id="UOFU01000181">
    <property type="protein sequence ID" value="VAW99780.1"/>
    <property type="molecule type" value="Genomic_DNA"/>
</dbReference>
<gene>
    <name evidence="2" type="ORF">MNBD_GAMMA20-2557</name>
</gene>
<accession>A0A3B1ADR6</accession>
<sequence length="161" mass="16536">MKTQFLRISCIFVLLFVSSACSSIPGMGDNASGTGTLISLLTSKLGVSNEQAIGGTAALFGSAKKNLSADDFSSVTESLPEIKSLLGNATKDGSGIASKLGMSSAENDPAGAKEESNNLTKQFSQLGLSSNMVDKFIPIVLGYAKSSGGDNVMNLLKGAFQ</sequence>
<dbReference type="InterPro" id="IPR021302">
    <property type="entry name" value="DUF2780_VcgC/VcgE"/>
</dbReference>
<dbReference type="AlphaFoldDB" id="A0A3B1ADR6"/>
<dbReference type="PROSITE" id="PS51257">
    <property type="entry name" value="PROKAR_LIPOPROTEIN"/>
    <property type="match status" value="1"/>
</dbReference>
<reference evidence="2" key="1">
    <citation type="submission" date="2018-06" db="EMBL/GenBank/DDBJ databases">
        <authorList>
            <person name="Zhirakovskaya E."/>
        </authorList>
    </citation>
    <scope>NUCLEOTIDE SEQUENCE</scope>
</reference>
<feature type="region of interest" description="Disordered" evidence="1">
    <location>
        <begin position="98"/>
        <end position="117"/>
    </location>
</feature>